<keyword evidence="8" id="KW-1185">Reference proteome</keyword>
<dbReference type="InterPro" id="IPR009057">
    <property type="entry name" value="Homeodomain-like_sf"/>
</dbReference>
<dbReference type="SUPFAM" id="SSF46689">
    <property type="entry name" value="Homeodomain-like"/>
    <property type="match status" value="1"/>
</dbReference>
<keyword evidence="2 4" id="KW-0238">DNA-binding</keyword>
<dbReference type="PROSITE" id="PS50977">
    <property type="entry name" value="HTH_TETR_2"/>
    <property type="match status" value="1"/>
</dbReference>
<evidence type="ECO:0000256" key="5">
    <source>
        <dbReference type="SAM" id="MobiDB-lite"/>
    </source>
</evidence>
<feature type="region of interest" description="Disordered" evidence="5">
    <location>
        <begin position="1"/>
        <end position="20"/>
    </location>
</feature>
<evidence type="ECO:0000256" key="4">
    <source>
        <dbReference type="PROSITE-ProRule" id="PRU00335"/>
    </source>
</evidence>
<dbReference type="PANTHER" id="PTHR47752:SF1">
    <property type="entry name" value="HTH-TYPE TRANSCRIPTIONAL REPRESSOR FABR"/>
    <property type="match status" value="1"/>
</dbReference>
<evidence type="ECO:0000256" key="3">
    <source>
        <dbReference type="ARBA" id="ARBA00023163"/>
    </source>
</evidence>
<dbReference type="Proteomes" id="UP001205185">
    <property type="component" value="Unassembled WGS sequence"/>
</dbReference>
<keyword evidence="1" id="KW-0805">Transcription regulation</keyword>
<protein>
    <submittedName>
        <fullName evidence="7">Transcriptional regulator, TetR family</fullName>
    </submittedName>
</protein>
<evidence type="ECO:0000256" key="2">
    <source>
        <dbReference type="ARBA" id="ARBA00023125"/>
    </source>
</evidence>
<name>A0ABT1IBB1_9PSEU</name>
<dbReference type="PRINTS" id="PR00455">
    <property type="entry name" value="HTHTETR"/>
</dbReference>
<dbReference type="RefSeq" id="WP_253886806.1">
    <property type="nucleotide sequence ID" value="NZ_BAAAVB010000012.1"/>
</dbReference>
<dbReference type="PANTHER" id="PTHR47752">
    <property type="entry name" value="HTH-TYPE TRANSCRIPTIONAL REPRESSOR FABR"/>
    <property type="match status" value="1"/>
</dbReference>
<dbReference type="InterPro" id="IPR001647">
    <property type="entry name" value="HTH_TetR"/>
</dbReference>
<evidence type="ECO:0000256" key="1">
    <source>
        <dbReference type="ARBA" id="ARBA00023015"/>
    </source>
</evidence>
<evidence type="ECO:0000259" key="6">
    <source>
        <dbReference type="PROSITE" id="PS50977"/>
    </source>
</evidence>
<keyword evidence="3" id="KW-0804">Transcription</keyword>
<feature type="DNA-binding region" description="H-T-H motif" evidence="4">
    <location>
        <begin position="42"/>
        <end position="61"/>
    </location>
</feature>
<comment type="caution">
    <text evidence="7">The sequence shown here is derived from an EMBL/GenBank/DDBJ whole genome shotgun (WGS) entry which is preliminary data.</text>
</comment>
<dbReference type="Pfam" id="PF00440">
    <property type="entry name" value="TetR_N"/>
    <property type="match status" value="1"/>
</dbReference>
<dbReference type="EMBL" id="JAMTCO010000005">
    <property type="protein sequence ID" value="MCP2269841.1"/>
    <property type="molecule type" value="Genomic_DNA"/>
</dbReference>
<dbReference type="Gene3D" id="1.10.10.60">
    <property type="entry name" value="Homeodomain-like"/>
    <property type="match status" value="1"/>
</dbReference>
<feature type="domain" description="HTH tetR-type" evidence="6">
    <location>
        <begin position="19"/>
        <end position="79"/>
    </location>
</feature>
<reference evidence="7 8" key="1">
    <citation type="submission" date="2022-06" db="EMBL/GenBank/DDBJ databases">
        <title>Genomic Encyclopedia of Archaeal and Bacterial Type Strains, Phase II (KMG-II): from individual species to whole genera.</title>
        <authorList>
            <person name="Goeker M."/>
        </authorList>
    </citation>
    <scope>NUCLEOTIDE SEQUENCE [LARGE SCALE GENOMIC DNA]</scope>
    <source>
        <strain evidence="7 8">DSM 44255</strain>
    </source>
</reference>
<gene>
    <name evidence="7" type="ORF">LV75_002330</name>
</gene>
<accession>A0ABT1IBB1</accession>
<dbReference type="Pfam" id="PF21943">
    <property type="entry name" value="TetR_C_46"/>
    <property type="match status" value="1"/>
</dbReference>
<evidence type="ECO:0000313" key="7">
    <source>
        <dbReference type="EMBL" id="MCP2269841.1"/>
    </source>
</evidence>
<dbReference type="InterPro" id="IPR050692">
    <property type="entry name" value="HTH_transcr_repressor_FabR"/>
</dbReference>
<organism evidence="7 8">
    <name type="scientific">Actinokineospora diospyrosa</name>
    <dbReference type="NCBI Taxonomy" id="103728"/>
    <lineage>
        <taxon>Bacteria</taxon>
        <taxon>Bacillati</taxon>
        <taxon>Actinomycetota</taxon>
        <taxon>Actinomycetes</taxon>
        <taxon>Pseudonocardiales</taxon>
        <taxon>Pseudonocardiaceae</taxon>
        <taxon>Actinokineospora</taxon>
    </lineage>
</organism>
<dbReference type="InterPro" id="IPR054129">
    <property type="entry name" value="DesT_TetR_C"/>
</dbReference>
<dbReference type="Gene3D" id="1.10.357.10">
    <property type="entry name" value="Tetracycline Repressor, domain 2"/>
    <property type="match status" value="1"/>
</dbReference>
<proteinExistence type="predicted"/>
<sequence>MSSTLLAVTEPESRQDRKRRTRQALLDAALDLLADRAMTGLSLREVTRAAGVVPTAFYRHFASMDDLGVALVEQCMRTLRAVLRRARRSGAAMITDSVAVLAEQVRAAPAHFRFLVRERPGGIPAVRAAIATELRLLAAELATDLGRLPVMAEWETDDLRMAADLMVSAMLATVMALVEAEEFDEPEVVDVAARQLRLIALGIERWRPETP</sequence>
<evidence type="ECO:0000313" key="8">
    <source>
        <dbReference type="Proteomes" id="UP001205185"/>
    </source>
</evidence>